<dbReference type="AlphaFoldDB" id="A0A176ZYL0"/>
<protein>
    <submittedName>
        <fullName evidence="1">Uncharacterized protein</fullName>
    </submittedName>
</protein>
<organism evidence="1">
    <name type="scientific">Pseudogymnoascus destructans</name>
    <dbReference type="NCBI Taxonomy" id="655981"/>
    <lineage>
        <taxon>Eukaryota</taxon>
        <taxon>Fungi</taxon>
        <taxon>Dikarya</taxon>
        <taxon>Ascomycota</taxon>
        <taxon>Pezizomycotina</taxon>
        <taxon>Leotiomycetes</taxon>
        <taxon>Thelebolales</taxon>
        <taxon>Thelebolaceae</taxon>
        <taxon>Pseudogymnoascus</taxon>
    </lineage>
</organism>
<accession>A0A176ZYL0</accession>
<evidence type="ECO:0000313" key="1">
    <source>
        <dbReference type="EMBL" id="OAF54968.1"/>
    </source>
</evidence>
<reference evidence="1" key="1">
    <citation type="submission" date="2016-03" db="EMBL/GenBank/DDBJ databases">
        <title>Updated assembly of Pseudogymnoascus destructans, the fungus causing white-nose syndrome of bats.</title>
        <authorList>
            <person name="Palmer J.M."/>
            <person name="Drees K.P."/>
            <person name="Foster J.T."/>
            <person name="Lindner D.L."/>
        </authorList>
    </citation>
    <scope>NUCLEOTIDE SEQUENCE [LARGE SCALE GENOMIC DNA]</scope>
    <source>
        <strain evidence="1">20631-21</strain>
    </source>
</reference>
<name>A0A176ZYL0_9PEZI</name>
<dbReference type="Proteomes" id="UP000077154">
    <property type="component" value="Unassembled WGS sequence"/>
</dbReference>
<dbReference type="RefSeq" id="XP_024320271.1">
    <property type="nucleotide sequence ID" value="XM_024472139.1"/>
</dbReference>
<sequence length="104" mass="11827">MEPRKKRKTTKTTQSPISQQDGIIQRLEALAKTKTREARVEVLAELDDMRQLLPPTTVRWPEGGKLLRPLLEAAEDYIAEPTKERAVEFKTMAEALVITLKGKK</sequence>
<gene>
    <name evidence="1" type="ORF">VC83_08591</name>
</gene>
<proteinExistence type="predicted"/>
<dbReference type="GeneID" id="36291631"/>
<dbReference type="EMBL" id="KV441413">
    <property type="protein sequence ID" value="OAF54968.1"/>
    <property type="molecule type" value="Genomic_DNA"/>
</dbReference>